<feature type="transmembrane region" description="Helical" evidence="1">
    <location>
        <begin position="14"/>
        <end position="34"/>
    </location>
</feature>
<keyword evidence="1" id="KW-0812">Transmembrane</keyword>
<reference evidence="2 3" key="1">
    <citation type="journal article" date="2015" name="Nature">
        <title>rRNA introns, odd ribosomes, and small enigmatic genomes across a large radiation of phyla.</title>
        <authorList>
            <person name="Brown C.T."/>
            <person name="Hug L.A."/>
            <person name="Thomas B.C."/>
            <person name="Sharon I."/>
            <person name="Castelle C.J."/>
            <person name="Singh A."/>
            <person name="Wilkins M.J."/>
            <person name="Williams K.H."/>
            <person name="Banfield J.F."/>
        </authorList>
    </citation>
    <scope>NUCLEOTIDE SEQUENCE [LARGE SCALE GENOMIC DNA]</scope>
</reference>
<dbReference type="Proteomes" id="UP000034569">
    <property type="component" value="Unassembled WGS sequence"/>
</dbReference>
<evidence type="ECO:0000256" key="1">
    <source>
        <dbReference type="SAM" id="Phobius"/>
    </source>
</evidence>
<keyword evidence="1" id="KW-1133">Transmembrane helix</keyword>
<dbReference type="EMBL" id="LCLU01000023">
    <property type="protein sequence ID" value="KKU21721.1"/>
    <property type="molecule type" value="Genomic_DNA"/>
</dbReference>
<sequence length="101" mass="11090">MPLLPQTTQKRQQLLIYMLVVVIVATAVVLYFGFFSAPTLPEEGAGVAGISAEVVKIGAVVERIRTLILVLDDPSFKNLKVHGDLPVKPDRTGRLNPFMPY</sequence>
<evidence type="ECO:0000313" key="3">
    <source>
        <dbReference type="Proteomes" id="UP000034569"/>
    </source>
</evidence>
<name>A0A0G1NMR0_9BACT</name>
<protein>
    <submittedName>
        <fullName evidence="2">Uncharacterized protein</fullName>
    </submittedName>
</protein>
<accession>A0A0G1NMR0</accession>
<keyword evidence="1" id="KW-0472">Membrane</keyword>
<dbReference type="AlphaFoldDB" id="A0A0G1NMR0"/>
<proteinExistence type="predicted"/>
<comment type="caution">
    <text evidence="2">The sequence shown here is derived from an EMBL/GenBank/DDBJ whole genome shotgun (WGS) entry which is preliminary data.</text>
</comment>
<organism evidence="2 3">
    <name type="scientific">Candidatus Azambacteria bacterium GW2011_GWC1_46_13</name>
    <dbReference type="NCBI Taxonomy" id="1618619"/>
    <lineage>
        <taxon>Bacteria</taxon>
        <taxon>Candidatus Azamiibacteriota</taxon>
    </lineage>
</organism>
<evidence type="ECO:0000313" key="2">
    <source>
        <dbReference type="EMBL" id="KKU21721.1"/>
    </source>
</evidence>
<gene>
    <name evidence="2" type="ORF">UX33_C0023G0004</name>
</gene>